<accession>A0AAD5S0I2</accession>
<evidence type="ECO:0000313" key="2">
    <source>
        <dbReference type="EMBL" id="KAJ2907043.1"/>
    </source>
</evidence>
<feature type="signal peptide" evidence="1">
    <location>
        <begin position="1"/>
        <end position="19"/>
    </location>
</feature>
<name>A0AAD5S0I2_9PEZI</name>
<reference evidence="2" key="1">
    <citation type="submission" date="2022-07" db="EMBL/GenBank/DDBJ databases">
        <title>Draft genome sequence of Zalerion maritima ATCC 34329, a (micro)plastics degrading marine fungus.</title>
        <authorList>
            <person name="Paco A."/>
            <person name="Goncalves M.F.M."/>
            <person name="Rocha-Santos T.A.P."/>
            <person name="Alves A."/>
        </authorList>
    </citation>
    <scope>NUCLEOTIDE SEQUENCE</scope>
    <source>
        <strain evidence="2">ATCC 34329</strain>
    </source>
</reference>
<dbReference type="EMBL" id="JAKWBI020000005">
    <property type="protein sequence ID" value="KAJ2907043.1"/>
    <property type="molecule type" value="Genomic_DNA"/>
</dbReference>
<comment type="caution">
    <text evidence="2">The sequence shown here is derived from an EMBL/GenBank/DDBJ whole genome shotgun (WGS) entry which is preliminary data.</text>
</comment>
<proteinExistence type="predicted"/>
<organism evidence="2 3">
    <name type="scientific">Zalerion maritima</name>
    <dbReference type="NCBI Taxonomy" id="339359"/>
    <lineage>
        <taxon>Eukaryota</taxon>
        <taxon>Fungi</taxon>
        <taxon>Dikarya</taxon>
        <taxon>Ascomycota</taxon>
        <taxon>Pezizomycotina</taxon>
        <taxon>Sordariomycetes</taxon>
        <taxon>Lulworthiomycetidae</taxon>
        <taxon>Lulworthiales</taxon>
        <taxon>Lulworthiaceae</taxon>
        <taxon>Zalerion</taxon>
    </lineage>
</organism>
<dbReference type="AlphaFoldDB" id="A0AAD5S0I2"/>
<keyword evidence="1" id="KW-0732">Signal</keyword>
<sequence>MFTIKTIVFSLLAAAAVLAGELPFTEQDCTGIKIIQNGDFKPVILKATCSAGEKKHTTCLNLDKCLGMIDDGSSHKLFWKKDGGASNHIMKAALKTKFDQLSLYAGLTSDKSGVKTYMFFPLESMNEKGEAGITNDASYLYCYGYRGKEC</sequence>
<protein>
    <submittedName>
        <fullName evidence="2">Uncharacterized protein</fullName>
    </submittedName>
</protein>
<keyword evidence="3" id="KW-1185">Reference proteome</keyword>
<feature type="chain" id="PRO_5042279982" evidence="1">
    <location>
        <begin position="20"/>
        <end position="150"/>
    </location>
</feature>
<dbReference type="Proteomes" id="UP001201980">
    <property type="component" value="Unassembled WGS sequence"/>
</dbReference>
<gene>
    <name evidence="2" type="ORF">MKZ38_008611</name>
</gene>
<evidence type="ECO:0000313" key="3">
    <source>
        <dbReference type="Proteomes" id="UP001201980"/>
    </source>
</evidence>
<evidence type="ECO:0000256" key="1">
    <source>
        <dbReference type="SAM" id="SignalP"/>
    </source>
</evidence>